<dbReference type="InterPro" id="IPR020806">
    <property type="entry name" value="PKS_PP-bd"/>
</dbReference>
<sequence>TSNGKVDRKSLPEVSSTDMIKNEYVAPSTETELLLVELLSKILNYQKEDISIQTNFFDMGLNSLSIVKFSQLLRKNFGLEIDIAKFFSYPNVSELAQFIQNMSSYTEETTVEDQNLSDHVDNLIDNLFE</sequence>
<evidence type="ECO:0000313" key="4">
    <source>
        <dbReference type="EMBL" id="MDN4015114.1"/>
    </source>
</evidence>
<dbReference type="Gene3D" id="1.10.1200.10">
    <property type="entry name" value="ACP-like"/>
    <property type="match status" value="1"/>
</dbReference>
<evidence type="ECO:0000256" key="1">
    <source>
        <dbReference type="ARBA" id="ARBA00022450"/>
    </source>
</evidence>
<dbReference type="AlphaFoldDB" id="A0AAJ1RAA0"/>
<dbReference type="PANTHER" id="PTHR45527">
    <property type="entry name" value="NONRIBOSOMAL PEPTIDE SYNTHETASE"/>
    <property type="match status" value="1"/>
</dbReference>
<dbReference type="GO" id="GO:0043041">
    <property type="term" value="P:amino acid activation for nonribosomal peptide biosynthetic process"/>
    <property type="evidence" value="ECO:0007669"/>
    <property type="project" value="TreeGrafter"/>
</dbReference>
<gene>
    <name evidence="4" type="ORF">QX233_21925</name>
</gene>
<keyword evidence="1" id="KW-0596">Phosphopantetheine</keyword>
<organism evidence="4 5">
    <name type="scientific">Chryseobacterium gambrini</name>
    <dbReference type="NCBI Taxonomy" id="373672"/>
    <lineage>
        <taxon>Bacteria</taxon>
        <taxon>Pseudomonadati</taxon>
        <taxon>Bacteroidota</taxon>
        <taxon>Flavobacteriia</taxon>
        <taxon>Flavobacteriales</taxon>
        <taxon>Weeksellaceae</taxon>
        <taxon>Chryseobacterium group</taxon>
        <taxon>Chryseobacterium</taxon>
    </lineage>
</organism>
<dbReference type="GO" id="GO:0044550">
    <property type="term" value="P:secondary metabolite biosynthetic process"/>
    <property type="evidence" value="ECO:0007669"/>
    <property type="project" value="TreeGrafter"/>
</dbReference>
<protein>
    <submittedName>
        <fullName evidence="4">Phosphopantetheine-binding protein</fullName>
    </submittedName>
</protein>
<keyword evidence="2" id="KW-0597">Phosphoprotein</keyword>
<dbReference type="Pfam" id="PF00550">
    <property type="entry name" value="PP-binding"/>
    <property type="match status" value="1"/>
</dbReference>
<dbReference type="SMART" id="SM00823">
    <property type="entry name" value="PKS_PP"/>
    <property type="match status" value="1"/>
</dbReference>
<evidence type="ECO:0000313" key="5">
    <source>
        <dbReference type="Proteomes" id="UP001225933"/>
    </source>
</evidence>
<dbReference type="PROSITE" id="PS50075">
    <property type="entry name" value="CARRIER"/>
    <property type="match status" value="1"/>
</dbReference>
<dbReference type="InterPro" id="IPR009081">
    <property type="entry name" value="PP-bd_ACP"/>
</dbReference>
<dbReference type="SUPFAM" id="SSF47336">
    <property type="entry name" value="ACP-like"/>
    <property type="match status" value="1"/>
</dbReference>
<feature type="domain" description="Carrier" evidence="3">
    <location>
        <begin position="26"/>
        <end position="103"/>
    </location>
</feature>
<evidence type="ECO:0000256" key="2">
    <source>
        <dbReference type="ARBA" id="ARBA00022553"/>
    </source>
</evidence>
<dbReference type="EMBL" id="JAUHGV010000055">
    <property type="protein sequence ID" value="MDN4015114.1"/>
    <property type="molecule type" value="Genomic_DNA"/>
</dbReference>
<dbReference type="GO" id="GO:0005737">
    <property type="term" value="C:cytoplasm"/>
    <property type="evidence" value="ECO:0007669"/>
    <property type="project" value="TreeGrafter"/>
</dbReference>
<dbReference type="SMART" id="SM01294">
    <property type="entry name" value="PKS_PP_betabranch"/>
    <property type="match status" value="1"/>
</dbReference>
<dbReference type="Proteomes" id="UP001225933">
    <property type="component" value="Unassembled WGS sequence"/>
</dbReference>
<evidence type="ECO:0000259" key="3">
    <source>
        <dbReference type="PROSITE" id="PS50075"/>
    </source>
</evidence>
<dbReference type="InterPro" id="IPR036736">
    <property type="entry name" value="ACP-like_sf"/>
</dbReference>
<feature type="non-terminal residue" evidence="4">
    <location>
        <position position="1"/>
    </location>
</feature>
<name>A0AAJ1RAA0_9FLAO</name>
<proteinExistence type="predicted"/>
<reference evidence="4" key="1">
    <citation type="submission" date="2023-06" db="EMBL/GenBank/DDBJ databases">
        <title>Two Chryseobacterium gambrini strains from China.</title>
        <authorList>
            <person name="Zeng J."/>
            <person name="Wu Y."/>
        </authorList>
    </citation>
    <scope>NUCLEOTIDE SEQUENCE</scope>
    <source>
        <strain evidence="4">SQ219</strain>
    </source>
</reference>
<accession>A0AAJ1RAA0</accession>
<dbReference type="GO" id="GO:0031177">
    <property type="term" value="F:phosphopantetheine binding"/>
    <property type="evidence" value="ECO:0007669"/>
    <property type="project" value="InterPro"/>
</dbReference>
<comment type="caution">
    <text evidence="4">The sequence shown here is derived from an EMBL/GenBank/DDBJ whole genome shotgun (WGS) entry which is preliminary data.</text>
</comment>
<dbReference type="PANTHER" id="PTHR45527:SF1">
    <property type="entry name" value="FATTY ACID SYNTHASE"/>
    <property type="match status" value="1"/>
</dbReference>
<dbReference type="RefSeq" id="WP_290266652.1">
    <property type="nucleotide sequence ID" value="NZ_JAUHGV010000055.1"/>
</dbReference>